<dbReference type="AlphaFoldDB" id="A0AAQ3PPZ1"/>
<accession>A0AAQ3PPZ1</accession>
<proteinExistence type="predicted"/>
<gene>
    <name evidence="2" type="ORF">U9M48_005043</name>
</gene>
<dbReference type="EMBL" id="CP144745">
    <property type="protein sequence ID" value="WVZ54206.1"/>
    <property type="molecule type" value="Genomic_DNA"/>
</dbReference>
<organism evidence="2 3">
    <name type="scientific">Paspalum notatum var. saurae</name>
    <dbReference type="NCBI Taxonomy" id="547442"/>
    <lineage>
        <taxon>Eukaryota</taxon>
        <taxon>Viridiplantae</taxon>
        <taxon>Streptophyta</taxon>
        <taxon>Embryophyta</taxon>
        <taxon>Tracheophyta</taxon>
        <taxon>Spermatophyta</taxon>
        <taxon>Magnoliopsida</taxon>
        <taxon>Liliopsida</taxon>
        <taxon>Poales</taxon>
        <taxon>Poaceae</taxon>
        <taxon>PACMAD clade</taxon>
        <taxon>Panicoideae</taxon>
        <taxon>Andropogonodae</taxon>
        <taxon>Paspaleae</taxon>
        <taxon>Paspalinae</taxon>
        <taxon>Paspalum</taxon>
    </lineage>
</organism>
<protein>
    <submittedName>
        <fullName evidence="2">Uncharacterized protein</fullName>
    </submittedName>
</protein>
<reference evidence="2 3" key="1">
    <citation type="submission" date="2024-02" db="EMBL/GenBank/DDBJ databases">
        <title>High-quality chromosome-scale genome assembly of Pensacola bahiagrass (Paspalum notatum Flugge var. saurae).</title>
        <authorList>
            <person name="Vega J.M."/>
            <person name="Podio M."/>
            <person name="Orjuela J."/>
            <person name="Siena L.A."/>
            <person name="Pessino S.C."/>
            <person name="Combes M.C."/>
            <person name="Mariac C."/>
            <person name="Albertini E."/>
            <person name="Pupilli F."/>
            <person name="Ortiz J.P.A."/>
            <person name="Leblanc O."/>
        </authorList>
    </citation>
    <scope>NUCLEOTIDE SEQUENCE [LARGE SCALE GENOMIC DNA]</scope>
    <source>
        <strain evidence="2">R1</strain>
        <tissue evidence="2">Leaf</tissue>
    </source>
</reference>
<evidence type="ECO:0000256" key="1">
    <source>
        <dbReference type="SAM" id="MobiDB-lite"/>
    </source>
</evidence>
<evidence type="ECO:0000313" key="2">
    <source>
        <dbReference type="EMBL" id="WVZ54206.1"/>
    </source>
</evidence>
<keyword evidence="3" id="KW-1185">Reference proteome</keyword>
<sequence>MGGEPLPLTPSVDPPEPVLDPRSRRGGENSCGRAPAEASRSRISMRCLEQRRAMRVRAKPYAGGEQAQKGPRSVPCVQKRAPAWMATTDERRRQRKKPKSRCDVGRVGVEEDLSRRQATETTFASAATDGEVTPA</sequence>
<evidence type="ECO:0000313" key="3">
    <source>
        <dbReference type="Proteomes" id="UP001341281"/>
    </source>
</evidence>
<name>A0AAQ3PPZ1_PASNO</name>
<dbReference type="Proteomes" id="UP001341281">
    <property type="component" value="Chromosome 01"/>
</dbReference>
<feature type="region of interest" description="Disordered" evidence="1">
    <location>
        <begin position="1"/>
        <end position="42"/>
    </location>
</feature>
<feature type="region of interest" description="Disordered" evidence="1">
    <location>
        <begin position="60"/>
        <end position="135"/>
    </location>
</feature>
<feature type="compositionally biased region" description="Basic and acidic residues" evidence="1">
    <location>
        <begin position="100"/>
        <end position="118"/>
    </location>
</feature>